<feature type="transmembrane region" description="Helical" evidence="2">
    <location>
        <begin position="45"/>
        <end position="62"/>
    </location>
</feature>
<dbReference type="PANTHER" id="PTHR35997:SF6">
    <property type="entry name" value="COTTON FIBER PROTEIN"/>
    <property type="match status" value="1"/>
</dbReference>
<organism evidence="3 4">
    <name type="scientific">Cucurbita moschata</name>
    <name type="common">Winter crookneck squash</name>
    <name type="synonym">Cucurbita pepo var. moschata</name>
    <dbReference type="NCBI Taxonomy" id="3662"/>
    <lineage>
        <taxon>Eukaryota</taxon>
        <taxon>Viridiplantae</taxon>
        <taxon>Streptophyta</taxon>
        <taxon>Embryophyta</taxon>
        <taxon>Tracheophyta</taxon>
        <taxon>Spermatophyta</taxon>
        <taxon>Magnoliopsida</taxon>
        <taxon>eudicotyledons</taxon>
        <taxon>Gunneridae</taxon>
        <taxon>Pentapetalae</taxon>
        <taxon>rosids</taxon>
        <taxon>fabids</taxon>
        <taxon>Cucurbitales</taxon>
        <taxon>Cucurbitaceae</taxon>
        <taxon>Cucurbiteae</taxon>
        <taxon>Cucurbita</taxon>
    </lineage>
</organism>
<evidence type="ECO:0000313" key="3">
    <source>
        <dbReference type="Proteomes" id="UP000504609"/>
    </source>
</evidence>
<proteinExistence type="predicted"/>
<evidence type="ECO:0000313" key="4">
    <source>
        <dbReference type="RefSeq" id="XP_022927241.1"/>
    </source>
</evidence>
<feature type="transmembrane region" description="Helical" evidence="2">
    <location>
        <begin position="12"/>
        <end position="33"/>
    </location>
</feature>
<gene>
    <name evidence="4" type="primary">LOC111434146</name>
</gene>
<dbReference type="GeneID" id="111434146"/>
<dbReference type="Pfam" id="PF05553">
    <property type="entry name" value="DUF761"/>
    <property type="match status" value="1"/>
</dbReference>
<evidence type="ECO:0000256" key="1">
    <source>
        <dbReference type="SAM" id="MobiDB-lite"/>
    </source>
</evidence>
<reference evidence="4" key="1">
    <citation type="submission" date="2025-08" db="UniProtKB">
        <authorList>
            <consortium name="RefSeq"/>
        </authorList>
    </citation>
    <scope>IDENTIFICATION</scope>
    <source>
        <tissue evidence="4">Young leaves</tissue>
    </source>
</reference>
<evidence type="ECO:0000256" key="2">
    <source>
        <dbReference type="SAM" id="Phobius"/>
    </source>
</evidence>
<sequence length="195" mass="22574">MAMKPRRKFLHLYAEEALCFFAFLLSLFIYFSAFNLSLSTLFRHTTFWFCLSNTLIFIIAAHSRAFSQPPTFNAAASSVIIPTPPPNNFNSGNPTENHQQQQIPLPTEISINNPRKSYDRSKSEKAIRRVAKETKIAMRRSKTMTRNDATSTRNEKEETKNELAEMSNEELNKKVEEFIERFNRQMRLQAIGDSE</sequence>
<feature type="region of interest" description="Disordered" evidence="1">
    <location>
        <begin position="141"/>
        <end position="169"/>
    </location>
</feature>
<keyword evidence="2" id="KW-0812">Transmembrane</keyword>
<accession>A0A6J1EH50</accession>
<protein>
    <submittedName>
        <fullName evidence="4">Uncharacterized protein LOC111434146</fullName>
    </submittedName>
</protein>
<name>A0A6J1EH50_CUCMO</name>
<dbReference type="KEGG" id="cmos:111434146"/>
<dbReference type="Proteomes" id="UP000504609">
    <property type="component" value="Unplaced"/>
</dbReference>
<keyword evidence="3" id="KW-1185">Reference proteome</keyword>
<keyword evidence="2" id="KW-1133">Transmembrane helix</keyword>
<dbReference type="PANTHER" id="PTHR35997">
    <property type="entry name" value="COTTON FIBER PROTEIN-RELATED"/>
    <property type="match status" value="1"/>
</dbReference>
<dbReference type="InterPro" id="IPR008480">
    <property type="entry name" value="DUF761_pln"/>
</dbReference>
<dbReference type="RefSeq" id="XP_022927241.1">
    <property type="nucleotide sequence ID" value="XM_023071473.1"/>
</dbReference>
<dbReference type="AlphaFoldDB" id="A0A6J1EH50"/>
<feature type="compositionally biased region" description="Basic and acidic residues" evidence="1">
    <location>
        <begin position="153"/>
        <end position="163"/>
    </location>
</feature>
<keyword evidence="2" id="KW-0472">Membrane</keyword>